<name>A0AA88YA72_PINIB</name>
<sequence>MPSKKDRARVLSQIWGTPTPFDIDFFDKGNEIVVTTHYKGDVVTFWMEVYKRLYPELTYREKADIIKIKPAPGVTIKLNKRSSIMKISGKGHWIWMLDSFTEVLEQGNADMRELDEVHSVSDNSVTRYLQLDKNVEEVQDLLDMIPEGGGIMQHDFIMRLWKSLIDDWFGCGANVHIVTPRIDEERLFQVFLLMIRNKGTAFNVSLCIPEKGPGGEKFKKTLETTVRMMKKTRTPRTQKRLVSDVKMQWALENLTVHHENFSTNFIAAFKDDEAEVLTTTAHFHKSHFHTFKKDNVCYNKLPTTDLKRNYLFPLGVTTVNL</sequence>
<evidence type="ECO:0000313" key="1">
    <source>
        <dbReference type="EMBL" id="KAK3101359.1"/>
    </source>
</evidence>
<proteinExistence type="predicted"/>
<organism evidence="1 2">
    <name type="scientific">Pinctada imbricata</name>
    <name type="common">Atlantic pearl-oyster</name>
    <name type="synonym">Pinctada martensii</name>
    <dbReference type="NCBI Taxonomy" id="66713"/>
    <lineage>
        <taxon>Eukaryota</taxon>
        <taxon>Metazoa</taxon>
        <taxon>Spiralia</taxon>
        <taxon>Lophotrochozoa</taxon>
        <taxon>Mollusca</taxon>
        <taxon>Bivalvia</taxon>
        <taxon>Autobranchia</taxon>
        <taxon>Pteriomorphia</taxon>
        <taxon>Pterioida</taxon>
        <taxon>Pterioidea</taxon>
        <taxon>Pteriidae</taxon>
        <taxon>Pinctada</taxon>
    </lineage>
</organism>
<protein>
    <submittedName>
        <fullName evidence="1">Uncharacterized protein</fullName>
    </submittedName>
</protein>
<accession>A0AA88YA72</accession>
<evidence type="ECO:0000313" key="2">
    <source>
        <dbReference type="Proteomes" id="UP001186944"/>
    </source>
</evidence>
<dbReference type="AlphaFoldDB" id="A0AA88YA72"/>
<comment type="caution">
    <text evidence="1">The sequence shown here is derived from an EMBL/GenBank/DDBJ whole genome shotgun (WGS) entry which is preliminary data.</text>
</comment>
<gene>
    <name evidence="1" type="ORF">FSP39_003004</name>
</gene>
<reference evidence="1" key="1">
    <citation type="submission" date="2019-08" db="EMBL/GenBank/DDBJ databases">
        <title>The improved chromosome-level genome for the pearl oyster Pinctada fucata martensii using PacBio sequencing and Hi-C.</title>
        <authorList>
            <person name="Zheng Z."/>
        </authorList>
    </citation>
    <scope>NUCLEOTIDE SEQUENCE</scope>
    <source>
        <strain evidence="1">ZZ-2019</strain>
        <tissue evidence="1">Adductor muscle</tissue>
    </source>
</reference>
<dbReference type="Proteomes" id="UP001186944">
    <property type="component" value="Unassembled WGS sequence"/>
</dbReference>
<keyword evidence="2" id="KW-1185">Reference proteome</keyword>
<dbReference type="EMBL" id="VSWD01000005">
    <property type="protein sequence ID" value="KAK3101359.1"/>
    <property type="molecule type" value="Genomic_DNA"/>
</dbReference>